<dbReference type="InterPro" id="IPR001296">
    <property type="entry name" value="Glyco_trans_1"/>
</dbReference>
<dbReference type="EC" id="2.4.-.-" evidence="2"/>
<dbReference type="InterPro" id="IPR050194">
    <property type="entry name" value="Glycosyltransferase_grp1"/>
</dbReference>
<keyword evidence="3" id="KW-1185">Reference proteome</keyword>
<protein>
    <submittedName>
        <fullName evidence="2">Glycosyltransferase family 4 protein</fullName>
        <ecNumber evidence="2">2.4.-.-</ecNumber>
    </submittedName>
</protein>
<dbReference type="EMBL" id="JBAKFM010000003">
    <property type="protein sequence ID" value="MEX0469377.1"/>
    <property type="molecule type" value="Genomic_DNA"/>
</dbReference>
<dbReference type="PANTHER" id="PTHR45947">
    <property type="entry name" value="SULFOQUINOVOSYL TRANSFERASE SQD2"/>
    <property type="match status" value="1"/>
</dbReference>
<dbReference type="PANTHER" id="PTHR45947:SF3">
    <property type="entry name" value="SULFOQUINOVOSYL TRANSFERASE SQD2"/>
    <property type="match status" value="1"/>
</dbReference>
<dbReference type="Gene3D" id="3.40.50.2000">
    <property type="entry name" value="Glycogen Phosphorylase B"/>
    <property type="match status" value="2"/>
</dbReference>
<feature type="domain" description="Glycosyl transferase family 1" evidence="1">
    <location>
        <begin position="170"/>
        <end position="335"/>
    </location>
</feature>
<evidence type="ECO:0000313" key="3">
    <source>
        <dbReference type="Proteomes" id="UP001556709"/>
    </source>
</evidence>
<keyword evidence="2" id="KW-0328">Glycosyltransferase</keyword>
<dbReference type="SUPFAM" id="SSF53756">
    <property type="entry name" value="UDP-Glycosyltransferase/glycogen phosphorylase"/>
    <property type="match status" value="1"/>
</dbReference>
<proteinExistence type="predicted"/>
<dbReference type="Proteomes" id="UP001556709">
    <property type="component" value="Unassembled WGS sequence"/>
</dbReference>
<keyword evidence="2" id="KW-0808">Transferase</keyword>
<gene>
    <name evidence="2" type="ORF">V6X73_06540</name>
</gene>
<comment type="caution">
    <text evidence="2">The sequence shown here is derived from an EMBL/GenBank/DDBJ whole genome shotgun (WGS) entry which is preliminary data.</text>
</comment>
<reference evidence="2 3" key="1">
    <citation type="submission" date="2024-02" db="EMBL/GenBank/DDBJ databases">
        <title>New especies of Spiribacter isolated from saline water.</title>
        <authorList>
            <person name="Leon M.J."/>
            <person name="De La Haba R."/>
            <person name="Sanchez-Porro C."/>
            <person name="Ventosa A."/>
        </authorList>
    </citation>
    <scope>NUCLEOTIDE SEQUENCE [LARGE SCALE GENOMIC DNA]</scope>
    <source>
        <strain evidence="3">ag22IC6-390</strain>
    </source>
</reference>
<dbReference type="RefSeq" id="WP_367959318.1">
    <property type="nucleotide sequence ID" value="NZ_JBAKFK010000003.1"/>
</dbReference>
<dbReference type="CDD" id="cd03801">
    <property type="entry name" value="GT4_PimA-like"/>
    <property type="match status" value="1"/>
</dbReference>
<accession>A0ABV3TCN1</accession>
<evidence type="ECO:0000313" key="2">
    <source>
        <dbReference type="EMBL" id="MEX0469377.1"/>
    </source>
</evidence>
<organism evidence="2 3">
    <name type="scientific">Spiribacter pallidus</name>
    <dbReference type="NCBI Taxonomy" id="1987936"/>
    <lineage>
        <taxon>Bacteria</taxon>
        <taxon>Pseudomonadati</taxon>
        <taxon>Pseudomonadota</taxon>
        <taxon>Gammaproteobacteria</taxon>
        <taxon>Chromatiales</taxon>
        <taxon>Ectothiorhodospiraceae</taxon>
        <taxon>Spiribacter</taxon>
    </lineage>
</organism>
<evidence type="ECO:0000259" key="1">
    <source>
        <dbReference type="Pfam" id="PF00534"/>
    </source>
</evidence>
<dbReference type="Pfam" id="PF00534">
    <property type="entry name" value="Glycos_transf_1"/>
    <property type="match status" value="1"/>
</dbReference>
<name>A0ABV3TCN1_9GAMM</name>
<dbReference type="GO" id="GO:0016757">
    <property type="term" value="F:glycosyltransferase activity"/>
    <property type="evidence" value="ECO:0007669"/>
    <property type="project" value="UniProtKB-KW"/>
</dbReference>
<sequence length="378" mass="44001">MAEEYGYDVHLLIPRVWESYWFQEKQVFKSQEEHSHNFHIHPMATTSVKNWGRYFFLSLDVKLRSIKPDLIYILHEESSWVHHQIYLYRKLWCSKAKIIFFSMNARGIRTERFYHRLMWKDIKENTEAALVHYPGCLESLRAGGYEKPVYMQTQIGVDEDMFCPDEGKRKHIREQLGVKGKFVIGYAGRLIEDKGLDDLISILPLEGVDWALLLVGDGSMRQEIEDLQQNSPWGERIILTGSVSMDEVPSYMRAMDCFVLASKTMPHWIDTFPLVSVQAQACGVPVIGSDSGAIPWQLGESALLFPEGDRESFKARVRAYALDEGLRLGYAEAGRLRSLENFCTRRMTKNFHYVVQQVMRQEFAYHEIGEEHLQWKAY</sequence>